<dbReference type="PROSITE" id="PS00383">
    <property type="entry name" value="TYR_PHOSPHATASE_1"/>
    <property type="match status" value="1"/>
</dbReference>
<dbReference type="InterPro" id="IPR020422">
    <property type="entry name" value="TYR_PHOSPHATASE_DUAL_dom"/>
</dbReference>
<dbReference type="EMBL" id="EAAA01000005">
    <property type="status" value="NOT_ANNOTATED_CDS"/>
    <property type="molecule type" value="Genomic_DNA"/>
</dbReference>
<comment type="subunit">
    <text evidence="18">Interacts with STYXL1; the interaction inhibits PTPMT1 catalytic activity.</text>
</comment>
<keyword evidence="6" id="KW-0443">Lipid metabolism</keyword>
<comment type="catalytic activity">
    <reaction evidence="13">
        <text>a 1-acyl-2-hexanoyl-sn-glycero-3-phospho-(1D-myo-inositol-5-phosphate) + H2O = a 1-acyl-2-hexanoyl-sn-glycero-3-phospho-(1D-myo-inositol) + phosphate</text>
        <dbReference type="Rhea" id="RHEA:42320"/>
        <dbReference type="ChEBI" id="CHEBI:15377"/>
        <dbReference type="ChEBI" id="CHEBI:43474"/>
        <dbReference type="ChEBI" id="CHEBI:78930"/>
        <dbReference type="ChEBI" id="CHEBI:78931"/>
    </reaction>
    <physiologicalReaction direction="left-to-right" evidence="13">
        <dbReference type="Rhea" id="RHEA:42321"/>
    </physiologicalReaction>
</comment>
<proteinExistence type="predicted"/>
<evidence type="ECO:0000256" key="10">
    <source>
        <dbReference type="ARBA" id="ARBA00024192"/>
    </source>
</evidence>
<keyword evidence="3" id="KW-0444">Lipid biosynthesis</keyword>
<dbReference type="PROSITE" id="PS50054">
    <property type="entry name" value="TYR_PHOSPHATASE_DUAL"/>
    <property type="match status" value="1"/>
</dbReference>
<dbReference type="PANTHER" id="PTHR46712">
    <property type="entry name" value="PHOSPHATIDYLGLYCEROPHOSPHATASE AND PROTEIN-TYROSINE PHOSPHATASE 1"/>
    <property type="match status" value="1"/>
</dbReference>
<dbReference type="HOGENOM" id="CLU_047330_0_1_1"/>
<evidence type="ECO:0000256" key="3">
    <source>
        <dbReference type="ARBA" id="ARBA00022516"/>
    </source>
</evidence>
<comment type="catalytic activity">
    <reaction evidence="14">
        <text>1,2-dibutyryl-sn-glycero-3-phospho-(1D-myo-inositol-5-phosphate) + H2O = 1,2-dibutyryl-sn-glycero-3-phospho-(1D-myo-inositol) + phosphate</text>
        <dbReference type="Rhea" id="RHEA:42584"/>
        <dbReference type="ChEBI" id="CHEBI:15377"/>
        <dbReference type="ChEBI" id="CHEBI:43474"/>
        <dbReference type="ChEBI" id="CHEBI:82605"/>
        <dbReference type="ChEBI" id="CHEBI:82606"/>
    </reaction>
    <physiologicalReaction direction="left-to-right" evidence="14">
        <dbReference type="Rhea" id="RHEA:42585"/>
    </physiologicalReaction>
</comment>
<keyword evidence="8" id="KW-0594">Phospholipid biosynthesis</keyword>
<comment type="pathway">
    <text evidence="2">Lipid metabolism.</text>
</comment>
<dbReference type="EC" id="3.1.3.27" evidence="11"/>
<evidence type="ECO:0000256" key="18">
    <source>
        <dbReference type="ARBA" id="ARBA00065692"/>
    </source>
</evidence>
<dbReference type="GeneTree" id="ENSGT00390000014065"/>
<dbReference type="GO" id="GO:0004721">
    <property type="term" value="F:phosphoprotein phosphatase activity"/>
    <property type="evidence" value="ECO:0007669"/>
    <property type="project" value="UniProtKB-KW"/>
</dbReference>
<dbReference type="PANTHER" id="PTHR46712:SF1">
    <property type="entry name" value="PHOSPHATIDYLGLYCEROPHOSPHATASE AND PROTEIN-TYROSINE PHOSPHATASE 1"/>
    <property type="match status" value="1"/>
</dbReference>
<dbReference type="InterPro" id="IPR016130">
    <property type="entry name" value="Tyr_Pase_AS"/>
</dbReference>
<dbReference type="GO" id="GO:0008654">
    <property type="term" value="P:phospholipid biosynthetic process"/>
    <property type="evidence" value="ECO:0007669"/>
    <property type="project" value="UniProtKB-KW"/>
</dbReference>
<dbReference type="Proteomes" id="UP000008144">
    <property type="component" value="Chromosome 1"/>
</dbReference>
<dbReference type="InterPro" id="IPR044596">
    <property type="entry name" value="PTPMT1-like"/>
</dbReference>
<reference evidence="23" key="3">
    <citation type="submission" date="2025-08" db="UniProtKB">
        <authorList>
            <consortium name="Ensembl"/>
        </authorList>
    </citation>
    <scope>IDENTIFICATION</scope>
</reference>
<evidence type="ECO:0000256" key="4">
    <source>
        <dbReference type="ARBA" id="ARBA00022801"/>
    </source>
</evidence>
<evidence type="ECO:0000256" key="7">
    <source>
        <dbReference type="ARBA" id="ARBA00023136"/>
    </source>
</evidence>
<evidence type="ECO:0000259" key="22">
    <source>
        <dbReference type="PROSITE" id="PS50056"/>
    </source>
</evidence>
<dbReference type="OMA" id="CCSPEEW"/>
<evidence type="ECO:0000256" key="2">
    <source>
        <dbReference type="ARBA" id="ARBA00005189"/>
    </source>
</evidence>
<name>H2XU15_CIOIN</name>
<evidence type="ECO:0000256" key="20">
    <source>
        <dbReference type="ARBA" id="ARBA00082724"/>
    </source>
</evidence>
<reference evidence="23" key="4">
    <citation type="submission" date="2025-09" db="UniProtKB">
        <authorList>
            <consortium name="Ensembl"/>
        </authorList>
    </citation>
    <scope>IDENTIFICATION</scope>
</reference>
<keyword evidence="9" id="KW-1208">Phospholipid metabolism</keyword>
<dbReference type="InterPro" id="IPR000340">
    <property type="entry name" value="Dual-sp_phosphatase_cat-dom"/>
</dbReference>
<evidence type="ECO:0000256" key="5">
    <source>
        <dbReference type="ARBA" id="ARBA00022912"/>
    </source>
</evidence>
<evidence type="ECO:0000256" key="11">
    <source>
        <dbReference type="ARBA" id="ARBA00024224"/>
    </source>
</evidence>
<keyword evidence="24" id="KW-1185">Reference proteome</keyword>
<evidence type="ECO:0000256" key="6">
    <source>
        <dbReference type="ARBA" id="ARBA00023098"/>
    </source>
</evidence>
<dbReference type="Ensembl" id="ENSCINT00000031177.1">
    <property type="protein sequence ID" value="ENSCINP00000033149.1"/>
    <property type="gene ID" value="ENSCING00000024862.1"/>
</dbReference>
<evidence type="ECO:0000256" key="12">
    <source>
        <dbReference type="ARBA" id="ARBA00050944"/>
    </source>
</evidence>
<dbReference type="CDD" id="cd14524">
    <property type="entry name" value="PTPMT1"/>
    <property type="match status" value="1"/>
</dbReference>
<keyword evidence="4" id="KW-0378">Hydrolase</keyword>
<evidence type="ECO:0000313" key="24">
    <source>
        <dbReference type="Proteomes" id="UP000008144"/>
    </source>
</evidence>
<dbReference type="SMART" id="SM00195">
    <property type="entry name" value="DSPc"/>
    <property type="match status" value="1"/>
</dbReference>
<keyword evidence="7" id="KW-0472">Membrane</keyword>
<dbReference type="AlphaFoldDB" id="H2XU15"/>
<dbReference type="GO" id="GO:0008962">
    <property type="term" value="F:phosphatidylglycerophosphatase activity"/>
    <property type="evidence" value="ECO:0000318"/>
    <property type="project" value="GO_Central"/>
</dbReference>
<comment type="catalytic activity">
    <reaction evidence="12">
        <text>a 1,2-diacyl-sn-glycero-3-phospho-(1'-sn-glycero-3'-phosphate) + H2O = a 1,2-diacyl-sn-glycero-3-phospho-(1'-sn-glycerol) + phosphate</text>
        <dbReference type="Rhea" id="RHEA:33751"/>
        <dbReference type="ChEBI" id="CHEBI:15377"/>
        <dbReference type="ChEBI" id="CHEBI:43474"/>
        <dbReference type="ChEBI" id="CHEBI:60110"/>
        <dbReference type="ChEBI" id="CHEBI:64716"/>
        <dbReference type="EC" id="3.1.3.27"/>
    </reaction>
    <physiologicalReaction direction="left-to-right" evidence="12">
        <dbReference type="Rhea" id="RHEA:33752"/>
    </physiologicalReaction>
</comment>
<dbReference type="InterPro" id="IPR029021">
    <property type="entry name" value="Prot-tyrosine_phosphatase-like"/>
</dbReference>
<comment type="function">
    <text evidence="17">Lipid phosphatase which dephosphorylates phosphatidylglycerophosphate (PGP) to phosphatidylglycerol (PG). PGP is an essential intermediate in the biosynthetic pathway of cardiolipin, a mitochondrial-specific phospholipid regulating the membrane integrity and activities of the organelle. Has also been shown to display phosphatase activity toward phosphoprotein substrates, specifically mediates dephosphorylation of mitochondrial proteins, thereby playing an essential role in ATP production. Has probably a preference for proteins phosphorylated on Ser and/or Thr residues compared to proteins phosphorylated on Tyr residues. Probably involved in regulation of insulin secretion in pancreatic beta cells. May prevent intrinsic apoptosis, probably by regulating mitochondrial membrane integrity.</text>
</comment>
<evidence type="ECO:0000256" key="13">
    <source>
        <dbReference type="ARBA" id="ARBA00051818"/>
    </source>
</evidence>
<feature type="domain" description="Tyrosine specific protein phosphatases" evidence="22">
    <location>
        <begin position="100"/>
        <end position="168"/>
    </location>
</feature>
<evidence type="ECO:0000256" key="17">
    <source>
        <dbReference type="ARBA" id="ARBA00055472"/>
    </source>
</evidence>
<dbReference type="GO" id="GO:0004439">
    <property type="term" value="F:phosphatidylinositol-4,5-bisphosphate 5-phosphatase activity"/>
    <property type="evidence" value="ECO:0000318"/>
    <property type="project" value="GO_Central"/>
</dbReference>
<reference evidence="24" key="1">
    <citation type="journal article" date="2002" name="Science">
        <title>The draft genome of Ciona intestinalis: insights into chordate and vertebrate origins.</title>
        <authorList>
            <person name="Dehal P."/>
            <person name="Satou Y."/>
            <person name="Campbell R.K."/>
            <person name="Chapman J."/>
            <person name="Degnan B."/>
            <person name="De Tomaso A."/>
            <person name="Davidson B."/>
            <person name="Di Gregorio A."/>
            <person name="Gelpke M."/>
            <person name="Goodstein D.M."/>
            <person name="Harafuji N."/>
            <person name="Hastings K.E."/>
            <person name="Ho I."/>
            <person name="Hotta K."/>
            <person name="Huang W."/>
            <person name="Kawashima T."/>
            <person name="Lemaire P."/>
            <person name="Martinez D."/>
            <person name="Meinertzhagen I.A."/>
            <person name="Necula S."/>
            <person name="Nonaka M."/>
            <person name="Putnam N."/>
            <person name="Rash S."/>
            <person name="Saiga H."/>
            <person name="Satake M."/>
            <person name="Terry A."/>
            <person name="Yamada L."/>
            <person name="Wang H.G."/>
            <person name="Awazu S."/>
            <person name="Azumi K."/>
            <person name="Boore J."/>
            <person name="Branno M."/>
            <person name="Chin-Bow S."/>
            <person name="DeSantis R."/>
            <person name="Doyle S."/>
            <person name="Francino P."/>
            <person name="Keys D.N."/>
            <person name="Haga S."/>
            <person name="Hayashi H."/>
            <person name="Hino K."/>
            <person name="Imai K.S."/>
            <person name="Inaba K."/>
            <person name="Kano S."/>
            <person name="Kobayashi K."/>
            <person name="Kobayashi M."/>
            <person name="Lee B.I."/>
            <person name="Makabe K.W."/>
            <person name="Manohar C."/>
            <person name="Matassi G."/>
            <person name="Medina M."/>
            <person name="Mochizuki Y."/>
            <person name="Mount S."/>
            <person name="Morishita T."/>
            <person name="Miura S."/>
            <person name="Nakayama A."/>
            <person name="Nishizaka S."/>
            <person name="Nomoto H."/>
            <person name="Ohta F."/>
            <person name="Oishi K."/>
            <person name="Rigoutsos I."/>
            <person name="Sano M."/>
            <person name="Sasaki A."/>
            <person name="Sasakura Y."/>
            <person name="Shoguchi E."/>
            <person name="Shin-i T."/>
            <person name="Spagnuolo A."/>
            <person name="Stainier D."/>
            <person name="Suzuki M.M."/>
            <person name="Tassy O."/>
            <person name="Takatori N."/>
            <person name="Tokuoka M."/>
            <person name="Yagi K."/>
            <person name="Yoshizaki F."/>
            <person name="Wada S."/>
            <person name="Zhang C."/>
            <person name="Hyatt P.D."/>
            <person name="Larimer F."/>
            <person name="Detter C."/>
            <person name="Doggett N."/>
            <person name="Glavina T."/>
            <person name="Hawkins T."/>
            <person name="Richardson P."/>
            <person name="Lucas S."/>
            <person name="Kohara Y."/>
            <person name="Levine M."/>
            <person name="Satoh N."/>
            <person name="Rokhsar D.S."/>
        </authorList>
    </citation>
    <scope>NUCLEOTIDE SEQUENCE [LARGE SCALE GENOMIC DNA]</scope>
</reference>
<dbReference type="GO" id="GO:0016020">
    <property type="term" value="C:membrane"/>
    <property type="evidence" value="ECO:0007669"/>
    <property type="project" value="UniProtKB-SubCell"/>
</dbReference>
<evidence type="ECO:0000256" key="19">
    <source>
        <dbReference type="ARBA" id="ARBA00069309"/>
    </source>
</evidence>
<comment type="pathway">
    <text evidence="10">Phospholipid metabolism; phosphatidylglycerol biosynthesis; phosphatidylglycerol from CDP-diacylglycerol: step 2/2.</text>
</comment>
<dbReference type="InParanoid" id="H2XU15"/>
<organism evidence="23 24">
    <name type="scientific">Ciona intestinalis</name>
    <name type="common">Transparent sea squirt</name>
    <name type="synonym">Ascidia intestinalis</name>
    <dbReference type="NCBI Taxonomy" id="7719"/>
    <lineage>
        <taxon>Eukaryota</taxon>
        <taxon>Metazoa</taxon>
        <taxon>Chordata</taxon>
        <taxon>Tunicata</taxon>
        <taxon>Ascidiacea</taxon>
        <taxon>Phlebobranchia</taxon>
        <taxon>Cionidae</taxon>
        <taxon>Ciona</taxon>
    </lineage>
</organism>
<keyword evidence="5" id="KW-0904">Protein phosphatase</keyword>
<comment type="catalytic activity">
    <reaction evidence="16">
        <text>1,2-dioctanoyl-sn-glycero-3-phospho-(1D-myo-inositol-5-phosphate) + H2O = 1,2-dioctanoyl-sn-glycero-3-phospho-(1D-myo-inositol) + phosphate</text>
        <dbReference type="Rhea" id="RHEA:42308"/>
        <dbReference type="ChEBI" id="CHEBI:15377"/>
        <dbReference type="ChEBI" id="CHEBI:43474"/>
        <dbReference type="ChEBI" id="CHEBI:65221"/>
        <dbReference type="ChEBI" id="CHEBI:78911"/>
    </reaction>
    <physiologicalReaction direction="left-to-right" evidence="16">
        <dbReference type="Rhea" id="RHEA:42309"/>
    </physiologicalReaction>
</comment>
<evidence type="ECO:0000256" key="8">
    <source>
        <dbReference type="ARBA" id="ARBA00023209"/>
    </source>
</evidence>
<evidence type="ECO:0000256" key="16">
    <source>
        <dbReference type="ARBA" id="ARBA00052780"/>
    </source>
</evidence>
<reference evidence="23" key="2">
    <citation type="journal article" date="2008" name="Genome Biol.">
        <title>Improved genome assembly and evidence-based global gene model set for the chordate Ciona intestinalis: new insight into intron and operon populations.</title>
        <authorList>
            <person name="Satou Y."/>
            <person name="Mineta K."/>
            <person name="Ogasawara M."/>
            <person name="Sasakura Y."/>
            <person name="Shoguchi E."/>
            <person name="Ueno K."/>
            <person name="Yamada L."/>
            <person name="Matsumoto J."/>
            <person name="Wasserscheid J."/>
            <person name="Dewar K."/>
            <person name="Wiley G.B."/>
            <person name="Macmil S.L."/>
            <person name="Roe B.A."/>
            <person name="Zeller R.W."/>
            <person name="Hastings K.E."/>
            <person name="Lemaire P."/>
            <person name="Lindquist E."/>
            <person name="Endo T."/>
            <person name="Hotta K."/>
            <person name="Inaba K."/>
        </authorList>
    </citation>
    <scope>NUCLEOTIDE SEQUENCE [LARGE SCALE GENOMIC DNA]</scope>
    <source>
        <strain evidence="23">wild type</strain>
    </source>
</reference>
<comment type="catalytic activity">
    <reaction evidence="15">
        <text>1,2-di-(9Z-octadecenoyl)-sn-glycero-3-phospho-(1'-sn-glycerol-3'-phosphate) + H2O = 1,2-di-(9Z-octadecenoyl)-sn-glycero-3-phospho-(1'-sn-glycerol) + phosphate</text>
        <dbReference type="Rhea" id="RHEA:42304"/>
        <dbReference type="ChEBI" id="CHEBI:15377"/>
        <dbReference type="ChEBI" id="CHEBI:43474"/>
        <dbReference type="ChEBI" id="CHEBI:75163"/>
        <dbReference type="ChEBI" id="CHEBI:78907"/>
    </reaction>
    <physiologicalReaction direction="left-to-right" evidence="15">
        <dbReference type="Rhea" id="RHEA:42305"/>
    </physiologicalReaction>
</comment>
<feature type="domain" description="Tyrosine-protein phosphatase" evidence="21">
    <location>
        <begin position="28"/>
        <end position="183"/>
    </location>
</feature>
<sequence length="185" mass="21320">MWQYLPKLSFYPTLVYNVLLEKVTSRAWYTRIDGTVLVGALPFRSMTKTLVENEGVKGVVTMNEDYELKRFVNTPEEWKESGVTQLKLTTVDLIAAPSQVDLKKGVDFILEHRARSESVYVHCKAGRTRSATVAVCYLMTAYNWTPTEAINKLKSQRPHVWLRKPQLDSIDCFYKENFDKNSCNV</sequence>
<comment type="subcellular location">
    <subcellularLocation>
        <location evidence="1">Membrane</location>
    </subcellularLocation>
</comment>
<dbReference type="Pfam" id="PF00782">
    <property type="entry name" value="DSPc"/>
    <property type="match status" value="1"/>
</dbReference>
<evidence type="ECO:0000256" key="9">
    <source>
        <dbReference type="ARBA" id="ARBA00023264"/>
    </source>
</evidence>
<evidence type="ECO:0000256" key="1">
    <source>
        <dbReference type="ARBA" id="ARBA00004370"/>
    </source>
</evidence>
<evidence type="ECO:0000259" key="21">
    <source>
        <dbReference type="PROSITE" id="PS50054"/>
    </source>
</evidence>
<evidence type="ECO:0000256" key="14">
    <source>
        <dbReference type="ARBA" id="ARBA00052505"/>
    </source>
</evidence>
<evidence type="ECO:0000256" key="15">
    <source>
        <dbReference type="ARBA" id="ARBA00052632"/>
    </source>
</evidence>
<dbReference type="FunFam" id="3.90.190.10:FF:000060">
    <property type="entry name" value="Phosphatidylglycerophosphatase and protein-tyrosine phosphatase 1"/>
    <property type="match status" value="1"/>
</dbReference>
<dbReference type="InterPro" id="IPR042165">
    <property type="entry name" value="PTPMT1"/>
</dbReference>
<dbReference type="PROSITE" id="PS50056">
    <property type="entry name" value="TYR_PHOSPHATASE_2"/>
    <property type="match status" value="1"/>
</dbReference>
<dbReference type="GO" id="GO:0005737">
    <property type="term" value="C:cytoplasm"/>
    <property type="evidence" value="ECO:0007669"/>
    <property type="project" value="UniProtKB-ARBA"/>
</dbReference>
<protein>
    <recommendedName>
        <fullName evidence="19">Phosphatidylglycerophosphatase and protein-tyrosine phosphatase 1</fullName>
        <ecNumber evidence="11">3.1.3.27</ecNumber>
    </recommendedName>
    <alternativeName>
        <fullName evidence="20">Protein-tyrosine phosphatase mitochondrial 1</fullName>
    </alternativeName>
</protein>
<dbReference type="SUPFAM" id="SSF52799">
    <property type="entry name" value="(Phosphotyrosine protein) phosphatases II"/>
    <property type="match status" value="1"/>
</dbReference>
<evidence type="ECO:0000313" key="23">
    <source>
        <dbReference type="Ensembl" id="ENSCINP00000033149.1"/>
    </source>
</evidence>
<accession>H2XU15</accession>
<dbReference type="STRING" id="7719.ENSCINP00000033149"/>
<dbReference type="Gene3D" id="3.90.190.10">
    <property type="entry name" value="Protein tyrosine phosphatase superfamily"/>
    <property type="match status" value="1"/>
</dbReference>
<dbReference type="InterPro" id="IPR000387">
    <property type="entry name" value="Tyr_Pase_dom"/>
</dbReference>